<organism evidence="1">
    <name type="scientific">marine sediment metagenome</name>
    <dbReference type="NCBI Taxonomy" id="412755"/>
    <lineage>
        <taxon>unclassified sequences</taxon>
        <taxon>metagenomes</taxon>
        <taxon>ecological metagenomes</taxon>
    </lineage>
</organism>
<proteinExistence type="predicted"/>
<sequence length="90" mass="10658">MLKMVDHAFYLKAVNNPIRREMLRILNEVEKTSQEEFFEKLKANNILDKEGVFKYNIDYLIQADCVKKTEEDGNKINFEILQAGKVIEKY</sequence>
<dbReference type="InterPro" id="IPR036388">
    <property type="entry name" value="WH-like_DNA-bd_sf"/>
</dbReference>
<dbReference type="EMBL" id="BARU01002046">
    <property type="protein sequence ID" value="GAH23613.1"/>
    <property type="molecule type" value="Genomic_DNA"/>
</dbReference>
<name>X1FS86_9ZZZZ</name>
<dbReference type="AlphaFoldDB" id="X1FS86"/>
<gene>
    <name evidence="1" type="ORF">S03H2_05012</name>
</gene>
<accession>X1FS86</accession>
<reference evidence="1" key="1">
    <citation type="journal article" date="2014" name="Front. Microbiol.">
        <title>High frequency of phylogenetically diverse reductive dehalogenase-homologous genes in deep subseafloor sedimentary metagenomes.</title>
        <authorList>
            <person name="Kawai M."/>
            <person name="Futagami T."/>
            <person name="Toyoda A."/>
            <person name="Takaki Y."/>
            <person name="Nishi S."/>
            <person name="Hori S."/>
            <person name="Arai W."/>
            <person name="Tsubouchi T."/>
            <person name="Morono Y."/>
            <person name="Uchiyama I."/>
            <person name="Ito T."/>
            <person name="Fujiyama A."/>
            <person name="Inagaki F."/>
            <person name="Takami H."/>
        </authorList>
    </citation>
    <scope>NUCLEOTIDE SEQUENCE</scope>
    <source>
        <strain evidence="1">Expedition CK06-06</strain>
    </source>
</reference>
<evidence type="ECO:0008006" key="2">
    <source>
        <dbReference type="Google" id="ProtNLM"/>
    </source>
</evidence>
<protein>
    <recommendedName>
        <fullName evidence="2">HTH arsR-type domain-containing protein</fullName>
    </recommendedName>
</protein>
<comment type="caution">
    <text evidence="1">The sequence shown here is derived from an EMBL/GenBank/DDBJ whole genome shotgun (WGS) entry which is preliminary data.</text>
</comment>
<evidence type="ECO:0000313" key="1">
    <source>
        <dbReference type="EMBL" id="GAH23613.1"/>
    </source>
</evidence>
<dbReference type="Gene3D" id="1.10.10.10">
    <property type="entry name" value="Winged helix-like DNA-binding domain superfamily/Winged helix DNA-binding domain"/>
    <property type="match status" value="1"/>
</dbReference>